<name>F6PHP1_CIOIN</name>
<evidence type="ECO:0000256" key="3">
    <source>
        <dbReference type="ARBA" id="ARBA00008343"/>
    </source>
</evidence>
<dbReference type="InParanoid" id="F6PHP1"/>
<accession>F6PHP1</accession>
<evidence type="ECO:0000256" key="6">
    <source>
        <dbReference type="ARBA" id="ARBA00022485"/>
    </source>
</evidence>
<dbReference type="SUPFAM" id="SSF48150">
    <property type="entry name" value="DNA-glycosylase"/>
    <property type="match status" value="1"/>
</dbReference>
<evidence type="ECO:0000256" key="2">
    <source>
        <dbReference type="ARBA" id="ARBA00001966"/>
    </source>
</evidence>
<dbReference type="InterPro" id="IPR003265">
    <property type="entry name" value="HhH-GPD_domain"/>
</dbReference>
<evidence type="ECO:0000256" key="12">
    <source>
        <dbReference type="ARBA" id="ARBA00023204"/>
    </source>
</evidence>
<dbReference type="Pfam" id="PF00730">
    <property type="entry name" value="HhH-GPD"/>
    <property type="match status" value="1"/>
</dbReference>
<dbReference type="CDD" id="cd00056">
    <property type="entry name" value="ENDO3c"/>
    <property type="match status" value="1"/>
</dbReference>
<evidence type="ECO:0000256" key="11">
    <source>
        <dbReference type="ARBA" id="ARBA00023014"/>
    </source>
</evidence>
<evidence type="ECO:0000256" key="9">
    <source>
        <dbReference type="ARBA" id="ARBA00022801"/>
    </source>
</evidence>
<reference evidence="15" key="2">
    <citation type="submission" date="2025-08" db="UniProtKB">
        <authorList>
            <consortium name="Ensembl"/>
        </authorList>
    </citation>
    <scope>IDENTIFICATION</scope>
</reference>
<dbReference type="EC" id="3.2.2.31" evidence="4"/>
<dbReference type="InterPro" id="IPR023170">
    <property type="entry name" value="HhH_base_excis_C"/>
</dbReference>
<dbReference type="Gene3D" id="1.10.1670.10">
    <property type="entry name" value="Helix-hairpin-Helix base-excision DNA repair enzymes (C-terminal)"/>
    <property type="match status" value="1"/>
</dbReference>
<organism evidence="15 16">
    <name type="scientific">Ciona intestinalis</name>
    <name type="common">Transparent sea squirt</name>
    <name type="synonym">Ascidia intestinalis</name>
    <dbReference type="NCBI Taxonomy" id="7719"/>
    <lineage>
        <taxon>Eukaryota</taxon>
        <taxon>Metazoa</taxon>
        <taxon>Chordata</taxon>
        <taxon>Tunicata</taxon>
        <taxon>Ascidiacea</taxon>
        <taxon>Phlebobranchia</taxon>
        <taxon>Cionidae</taxon>
        <taxon>Ciona</taxon>
    </lineage>
</organism>
<dbReference type="Ensembl" id="ENSCINT00000006291.3">
    <property type="protein sequence ID" value="ENSCINP00000006291.3"/>
    <property type="gene ID" value="ENSCING00000003105.3"/>
</dbReference>
<comment type="similarity">
    <text evidence="3">Belongs to the Nth/MutY family.</text>
</comment>
<dbReference type="GO" id="GO:0046872">
    <property type="term" value="F:metal ion binding"/>
    <property type="evidence" value="ECO:0007669"/>
    <property type="project" value="UniProtKB-KW"/>
</dbReference>
<dbReference type="HOGENOM" id="CLU_012862_2_1_1"/>
<keyword evidence="8" id="KW-0227">DNA damage</keyword>
<dbReference type="GO" id="GO:0051539">
    <property type="term" value="F:4 iron, 4 sulfur cluster binding"/>
    <property type="evidence" value="ECO:0007669"/>
    <property type="project" value="UniProtKB-KW"/>
</dbReference>
<comment type="cofactor">
    <cofactor evidence="2">
        <name>[4Fe-4S] cluster</name>
        <dbReference type="ChEBI" id="CHEBI:49883"/>
    </cofactor>
</comment>
<keyword evidence="12" id="KW-0234">DNA repair</keyword>
<evidence type="ECO:0000256" key="4">
    <source>
        <dbReference type="ARBA" id="ARBA00012045"/>
    </source>
</evidence>
<evidence type="ECO:0000313" key="16">
    <source>
        <dbReference type="Proteomes" id="UP000008144"/>
    </source>
</evidence>
<proteinExistence type="inferred from homology"/>
<evidence type="ECO:0000256" key="13">
    <source>
        <dbReference type="ARBA" id="ARBA00023295"/>
    </source>
</evidence>
<dbReference type="SMART" id="SM00478">
    <property type="entry name" value="ENDO3c"/>
    <property type="match status" value="1"/>
</dbReference>
<keyword evidence="6" id="KW-0004">4Fe-4S</keyword>
<keyword evidence="16" id="KW-1185">Reference proteome</keyword>
<dbReference type="Gene3D" id="1.10.340.30">
    <property type="entry name" value="Hypothetical protein, domain 2"/>
    <property type="match status" value="1"/>
</dbReference>
<dbReference type="Proteomes" id="UP000008144">
    <property type="component" value="Unassembled WGS sequence"/>
</dbReference>
<dbReference type="OMA" id="FERWIAK"/>
<keyword evidence="10" id="KW-0408">Iron</keyword>
<dbReference type="PANTHER" id="PTHR42944">
    <property type="entry name" value="ADENINE DNA GLYCOSYLASE"/>
    <property type="match status" value="1"/>
</dbReference>
<feature type="domain" description="HhH-GPD" evidence="14">
    <location>
        <begin position="54"/>
        <end position="168"/>
    </location>
</feature>
<evidence type="ECO:0000256" key="5">
    <source>
        <dbReference type="ARBA" id="ARBA00022023"/>
    </source>
</evidence>
<sequence>MSSYVFTENEIEVLRKLLLTWYAGNKRDLPWRRMADSCTTLSQHAYAVWVSEVMLQQTRVATVVEYYNRWMQKWPDIQSLSNSTEEEVNELWSGLGYYSRGRRMRQAAIKLVGEYDGKFPETSVDLLKTMPGVGRYTASAIASMAFKEVTGVVDGNVGSGCCVGFRAIGW</sequence>
<dbReference type="PANTHER" id="PTHR42944:SF1">
    <property type="entry name" value="ADENINE DNA GLYCOSYLASE"/>
    <property type="match status" value="1"/>
</dbReference>
<dbReference type="GO" id="GO:0000701">
    <property type="term" value="F:purine-specific mismatch base pair DNA N-glycosylase activity"/>
    <property type="evidence" value="ECO:0007669"/>
    <property type="project" value="UniProtKB-EC"/>
</dbReference>
<dbReference type="GeneTree" id="ENSGT00510000047220"/>
<reference evidence="16" key="1">
    <citation type="journal article" date="2002" name="Science">
        <title>The draft genome of Ciona intestinalis: insights into chordate and vertebrate origins.</title>
        <authorList>
            <person name="Dehal P."/>
            <person name="Satou Y."/>
            <person name="Campbell R.K."/>
            <person name="Chapman J."/>
            <person name="Degnan B."/>
            <person name="De Tomaso A."/>
            <person name="Davidson B."/>
            <person name="Di Gregorio A."/>
            <person name="Gelpke M."/>
            <person name="Goodstein D.M."/>
            <person name="Harafuji N."/>
            <person name="Hastings K.E."/>
            <person name="Ho I."/>
            <person name="Hotta K."/>
            <person name="Huang W."/>
            <person name="Kawashima T."/>
            <person name="Lemaire P."/>
            <person name="Martinez D."/>
            <person name="Meinertzhagen I.A."/>
            <person name="Necula S."/>
            <person name="Nonaka M."/>
            <person name="Putnam N."/>
            <person name="Rash S."/>
            <person name="Saiga H."/>
            <person name="Satake M."/>
            <person name="Terry A."/>
            <person name="Yamada L."/>
            <person name="Wang H.G."/>
            <person name="Awazu S."/>
            <person name="Azumi K."/>
            <person name="Boore J."/>
            <person name="Branno M."/>
            <person name="Chin-Bow S."/>
            <person name="DeSantis R."/>
            <person name="Doyle S."/>
            <person name="Francino P."/>
            <person name="Keys D.N."/>
            <person name="Haga S."/>
            <person name="Hayashi H."/>
            <person name="Hino K."/>
            <person name="Imai K.S."/>
            <person name="Inaba K."/>
            <person name="Kano S."/>
            <person name="Kobayashi K."/>
            <person name="Kobayashi M."/>
            <person name="Lee B.I."/>
            <person name="Makabe K.W."/>
            <person name="Manohar C."/>
            <person name="Matassi G."/>
            <person name="Medina M."/>
            <person name="Mochizuki Y."/>
            <person name="Mount S."/>
            <person name="Morishita T."/>
            <person name="Miura S."/>
            <person name="Nakayama A."/>
            <person name="Nishizaka S."/>
            <person name="Nomoto H."/>
            <person name="Ohta F."/>
            <person name="Oishi K."/>
            <person name="Rigoutsos I."/>
            <person name="Sano M."/>
            <person name="Sasaki A."/>
            <person name="Sasakura Y."/>
            <person name="Shoguchi E."/>
            <person name="Shin-i T."/>
            <person name="Spagnuolo A."/>
            <person name="Stainier D."/>
            <person name="Suzuki M.M."/>
            <person name="Tassy O."/>
            <person name="Takatori N."/>
            <person name="Tokuoka M."/>
            <person name="Yagi K."/>
            <person name="Yoshizaki F."/>
            <person name="Wada S."/>
            <person name="Zhang C."/>
            <person name="Hyatt P.D."/>
            <person name="Larimer F."/>
            <person name="Detter C."/>
            <person name="Doggett N."/>
            <person name="Glavina T."/>
            <person name="Hawkins T."/>
            <person name="Richardson P."/>
            <person name="Lucas S."/>
            <person name="Kohara Y."/>
            <person name="Levine M."/>
            <person name="Satoh N."/>
            <person name="Rokhsar D.S."/>
        </authorList>
    </citation>
    <scope>NUCLEOTIDE SEQUENCE [LARGE SCALE GENOMIC DNA]</scope>
</reference>
<evidence type="ECO:0000256" key="1">
    <source>
        <dbReference type="ARBA" id="ARBA00000843"/>
    </source>
</evidence>
<evidence type="ECO:0000256" key="8">
    <source>
        <dbReference type="ARBA" id="ARBA00022763"/>
    </source>
</evidence>
<dbReference type="STRING" id="7719.ENSCINP00000006291"/>
<evidence type="ECO:0000256" key="10">
    <source>
        <dbReference type="ARBA" id="ARBA00023004"/>
    </source>
</evidence>
<protein>
    <recommendedName>
        <fullName evidence="5">Adenine DNA glycosylase</fullName>
        <ecNumber evidence="4">3.2.2.31</ecNumber>
    </recommendedName>
</protein>
<dbReference type="InterPro" id="IPR044298">
    <property type="entry name" value="MIG/MutY"/>
</dbReference>
<dbReference type="InterPro" id="IPR011257">
    <property type="entry name" value="DNA_glycosylase"/>
</dbReference>
<evidence type="ECO:0000256" key="7">
    <source>
        <dbReference type="ARBA" id="ARBA00022723"/>
    </source>
</evidence>
<keyword evidence="13" id="KW-0326">Glycosidase</keyword>
<comment type="catalytic activity">
    <reaction evidence="1">
        <text>Hydrolyzes free adenine bases from 7,8-dihydro-8-oxoguanine:adenine mismatched double-stranded DNA, leaving an apurinic site.</text>
        <dbReference type="EC" id="3.2.2.31"/>
    </reaction>
</comment>
<evidence type="ECO:0000313" key="15">
    <source>
        <dbReference type="Ensembl" id="ENSCINP00000006291.3"/>
    </source>
</evidence>
<reference evidence="15" key="3">
    <citation type="submission" date="2025-09" db="UniProtKB">
        <authorList>
            <consortium name="Ensembl"/>
        </authorList>
    </citation>
    <scope>IDENTIFICATION</scope>
</reference>
<dbReference type="FunFam" id="1.10.340.30:FF:000002">
    <property type="entry name" value="Adenine DNA glycosylase"/>
    <property type="match status" value="1"/>
</dbReference>
<dbReference type="AlphaFoldDB" id="F6PHP1"/>
<evidence type="ECO:0000259" key="14">
    <source>
        <dbReference type="SMART" id="SM00478"/>
    </source>
</evidence>
<dbReference type="GO" id="GO:0006284">
    <property type="term" value="P:base-excision repair"/>
    <property type="evidence" value="ECO:0007669"/>
    <property type="project" value="InterPro"/>
</dbReference>
<keyword evidence="7" id="KW-0479">Metal-binding</keyword>
<keyword evidence="9" id="KW-0378">Hydrolase</keyword>
<keyword evidence="11" id="KW-0411">Iron-sulfur</keyword>